<keyword evidence="2" id="KW-0805">Transcription regulation</keyword>
<feature type="domain" description="TAFH" evidence="6">
    <location>
        <begin position="469"/>
        <end position="564"/>
    </location>
</feature>
<name>A0A9D4DX67_DREPO</name>
<dbReference type="InterPro" id="IPR037249">
    <property type="entry name" value="TAFH/NHR1_dom_sf"/>
</dbReference>
<dbReference type="PANTHER" id="PTHR15138:SF14">
    <property type="entry name" value="TRANSCRIPTION INITIATION FACTOR TFIID SUBUNIT 4"/>
    <property type="match status" value="1"/>
</dbReference>
<protein>
    <recommendedName>
        <fullName evidence="6">TAFH domain-containing protein</fullName>
    </recommendedName>
</protein>
<reference evidence="7" key="1">
    <citation type="journal article" date="2019" name="bioRxiv">
        <title>The Genome of the Zebra Mussel, Dreissena polymorpha: A Resource for Invasive Species Research.</title>
        <authorList>
            <person name="McCartney M.A."/>
            <person name="Auch B."/>
            <person name="Kono T."/>
            <person name="Mallez S."/>
            <person name="Zhang Y."/>
            <person name="Obille A."/>
            <person name="Becker A."/>
            <person name="Abrahante J.E."/>
            <person name="Garbe J."/>
            <person name="Badalamenti J.P."/>
            <person name="Herman A."/>
            <person name="Mangelson H."/>
            <person name="Liachko I."/>
            <person name="Sullivan S."/>
            <person name="Sone E.D."/>
            <person name="Koren S."/>
            <person name="Silverstein K.A.T."/>
            <person name="Beckman K.B."/>
            <person name="Gohl D.M."/>
        </authorList>
    </citation>
    <scope>NUCLEOTIDE SEQUENCE</scope>
    <source>
        <strain evidence="7">Duluth1</strain>
        <tissue evidence="7">Whole animal</tissue>
    </source>
</reference>
<evidence type="ECO:0000256" key="5">
    <source>
        <dbReference type="SAM" id="MobiDB-lite"/>
    </source>
</evidence>
<dbReference type="Pfam" id="PF07531">
    <property type="entry name" value="TAFH"/>
    <property type="match status" value="1"/>
</dbReference>
<proteinExistence type="predicted"/>
<comment type="subcellular location">
    <subcellularLocation>
        <location evidence="1">Nucleus</location>
    </subcellularLocation>
</comment>
<dbReference type="InterPro" id="IPR045144">
    <property type="entry name" value="TAF4"/>
</dbReference>
<dbReference type="GO" id="GO:0005669">
    <property type="term" value="C:transcription factor TFIID complex"/>
    <property type="evidence" value="ECO:0007669"/>
    <property type="project" value="InterPro"/>
</dbReference>
<feature type="non-terminal residue" evidence="7">
    <location>
        <position position="1"/>
    </location>
</feature>
<keyword evidence="3" id="KW-0804">Transcription</keyword>
<dbReference type="GO" id="GO:0003677">
    <property type="term" value="F:DNA binding"/>
    <property type="evidence" value="ECO:0007669"/>
    <property type="project" value="TreeGrafter"/>
</dbReference>
<keyword evidence="4" id="KW-0539">Nucleus</keyword>
<evidence type="ECO:0000256" key="3">
    <source>
        <dbReference type="ARBA" id="ARBA00023163"/>
    </source>
</evidence>
<dbReference type="SMART" id="SM00549">
    <property type="entry name" value="TAFH"/>
    <property type="match status" value="1"/>
</dbReference>
<dbReference type="AlphaFoldDB" id="A0A9D4DX67"/>
<accession>A0A9D4DX67</accession>
<keyword evidence="8" id="KW-1185">Reference proteome</keyword>
<dbReference type="GO" id="GO:0006367">
    <property type="term" value="P:transcription initiation at RNA polymerase II promoter"/>
    <property type="evidence" value="ECO:0007669"/>
    <property type="project" value="TreeGrafter"/>
</dbReference>
<comment type="caution">
    <text evidence="7">The sequence shown here is derived from an EMBL/GenBank/DDBJ whole genome shotgun (WGS) entry which is preliminary data.</text>
</comment>
<dbReference type="EMBL" id="JAIWYP010000009">
    <property type="protein sequence ID" value="KAH3769118.1"/>
    <property type="molecule type" value="Genomic_DNA"/>
</dbReference>
<reference evidence="7" key="2">
    <citation type="submission" date="2020-11" db="EMBL/GenBank/DDBJ databases">
        <authorList>
            <person name="McCartney M.A."/>
            <person name="Auch B."/>
            <person name="Kono T."/>
            <person name="Mallez S."/>
            <person name="Becker A."/>
            <person name="Gohl D.M."/>
            <person name="Silverstein K.A.T."/>
            <person name="Koren S."/>
            <person name="Bechman K.B."/>
            <person name="Herman A."/>
            <person name="Abrahante J.E."/>
            <person name="Garbe J."/>
        </authorList>
    </citation>
    <scope>NUCLEOTIDE SEQUENCE</scope>
    <source>
        <strain evidence="7">Duluth1</strain>
        <tissue evidence="7">Whole animal</tissue>
    </source>
</reference>
<organism evidence="7 8">
    <name type="scientific">Dreissena polymorpha</name>
    <name type="common">Zebra mussel</name>
    <name type="synonym">Mytilus polymorpha</name>
    <dbReference type="NCBI Taxonomy" id="45954"/>
    <lineage>
        <taxon>Eukaryota</taxon>
        <taxon>Metazoa</taxon>
        <taxon>Spiralia</taxon>
        <taxon>Lophotrochozoa</taxon>
        <taxon>Mollusca</taxon>
        <taxon>Bivalvia</taxon>
        <taxon>Autobranchia</taxon>
        <taxon>Heteroconchia</taxon>
        <taxon>Euheterodonta</taxon>
        <taxon>Imparidentia</taxon>
        <taxon>Neoheterodontei</taxon>
        <taxon>Myida</taxon>
        <taxon>Dreissenoidea</taxon>
        <taxon>Dreissenidae</taxon>
        <taxon>Dreissena</taxon>
    </lineage>
</organism>
<dbReference type="PROSITE" id="PS51119">
    <property type="entry name" value="TAFH"/>
    <property type="match status" value="1"/>
</dbReference>
<sequence>MADPNPLDALFHSDTDESVVNALVASLESKLASPTNRDHSQSVINPSVNANHVNNSSSIQLQAFSEHGVQNNNVHLSNSSGNINNSNAKTIIKDNQILGINSIHTSSPVMHVNSPVNSHRTASPKPLNSVNKPSSPVVHVLQSHANQTGSSVQLGRTTPSPIHGTVINTTLIHTHSPNIQSISHPHAVTLHNDVINRTSPSPHNNVTSVQQGLVQQQVVRNPQGVVISSNSQQFTQKTNVHIVHSANATSMVSQPGSNPVITVRGPAATSQITTLRPQIVTSTINTSSPRPQGNVRIQTANRMPNAPIRIAASSQPSQINIAPRPGTQANTITLPPGLVPGPGAVLMKNEHGQIVLVQQGAIAGQHNVSSVAISTSNTPHKVQYVRHPTANTAQRLPTGQIVHIQHGAPSPTPTAVRQAMPSPVNAVRTQQPVRVAAPQGGMQTVMRTSTPTAGSQAAAAANAQQQAMIDNVKKCKNFLSTLIKLAASQPEATVSSVRDLIQGLIDGKLEPELFTERLQKELKSSPQPYLVPFLKKSLPLLRQSLLNNKMSIDGVKPPPPEIVQQSLPVSVAPVPTAVSHPQQ</sequence>
<gene>
    <name evidence="7" type="ORF">DPMN_170366</name>
</gene>
<dbReference type="Gene3D" id="1.20.120.1110">
    <property type="entry name" value="TAFH/NHR1 domain"/>
    <property type="match status" value="1"/>
</dbReference>
<dbReference type="PANTHER" id="PTHR15138">
    <property type="entry name" value="TRANSCRIPTION INITIATION FACTOR TFIID SUBUNIT 4"/>
    <property type="match status" value="1"/>
</dbReference>
<evidence type="ECO:0000259" key="6">
    <source>
        <dbReference type="PROSITE" id="PS51119"/>
    </source>
</evidence>
<evidence type="ECO:0000256" key="2">
    <source>
        <dbReference type="ARBA" id="ARBA00023015"/>
    </source>
</evidence>
<evidence type="ECO:0000256" key="4">
    <source>
        <dbReference type="ARBA" id="ARBA00023242"/>
    </source>
</evidence>
<dbReference type="SUPFAM" id="SSF158553">
    <property type="entry name" value="TAFH domain-like"/>
    <property type="match status" value="1"/>
</dbReference>
<dbReference type="Proteomes" id="UP000828390">
    <property type="component" value="Unassembled WGS sequence"/>
</dbReference>
<evidence type="ECO:0000313" key="7">
    <source>
        <dbReference type="EMBL" id="KAH3769118.1"/>
    </source>
</evidence>
<feature type="region of interest" description="Disordered" evidence="5">
    <location>
        <begin position="114"/>
        <end position="134"/>
    </location>
</feature>
<dbReference type="InterPro" id="IPR003894">
    <property type="entry name" value="TAFH_NHR1"/>
</dbReference>
<dbReference type="GO" id="GO:0016251">
    <property type="term" value="F:RNA polymerase II general transcription initiation factor activity"/>
    <property type="evidence" value="ECO:0007669"/>
    <property type="project" value="TreeGrafter"/>
</dbReference>
<evidence type="ECO:0000256" key="1">
    <source>
        <dbReference type="ARBA" id="ARBA00004123"/>
    </source>
</evidence>
<evidence type="ECO:0000313" key="8">
    <source>
        <dbReference type="Proteomes" id="UP000828390"/>
    </source>
</evidence>